<feature type="compositionally biased region" description="Low complexity" evidence="1">
    <location>
        <begin position="50"/>
        <end position="75"/>
    </location>
</feature>
<evidence type="ECO:0000259" key="4">
    <source>
        <dbReference type="Pfam" id="PF14257"/>
    </source>
</evidence>
<name>A0ABV0J7U4_9CYAN</name>
<feature type="domain" description="DUF4349" evidence="4">
    <location>
        <begin position="85"/>
        <end position="298"/>
    </location>
</feature>
<dbReference type="InterPro" id="IPR025645">
    <property type="entry name" value="DUF4349"/>
</dbReference>
<proteinExistence type="predicted"/>
<sequence length="323" mass="34533">MNRLSHLKPKPSLLLSTLFSSALFVSCASAPYQTMESASAPMMAQKQTATDSDSGNPGSDSNTSGSGAEAASGQAIAAVPQARPQLIKRAELSVVVKSIDASLKSVAAIAQRQQGDVVGLQDQKPQDTSTRHTASMQIQVPQERLEATLAALAELGNVQSRAITVEDVSTQLVDFQSRLRNLRRSEEMLLKIMERSGSMNDVLRVTQELSNVRQSIEQIDGQLKSLQGQVAFSTINLSLAEPIAASPPAESPVGLRMQETWGQATHSMGKLTVGLLNLSIWLFVYSPYLLLVGGLGAIAYQRWQKPTPPATPVAETPPASDSL</sequence>
<keyword evidence="2" id="KW-0472">Membrane</keyword>
<evidence type="ECO:0000313" key="5">
    <source>
        <dbReference type="EMBL" id="MEP0817855.1"/>
    </source>
</evidence>
<accession>A0ABV0J7U4</accession>
<reference evidence="5 6" key="1">
    <citation type="submission" date="2022-04" db="EMBL/GenBank/DDBJ databases">
        <title>Positive selection, recombination, and allopatry shape intraspecific diversity of widespread and dominant cyanobacteria.</title>
        <authorList>
            <person name="Wei J."/>
            <person name="Shu W."/>
            <person name="Hu C."/>
        </authorList>
    </citation>
    <scope>NUCLEOTIDE SEQUENCE [LARGE SCALE GENOMIC DNA]</scope>
    <source>
        <strain evidence="5 6">GB2-A4</strain>
    </source>
</reference>
<dbReference type="EMBL" id="JAMPKM010000006">
    <property type="protein sequence ID" value="MEP0817855.1"/>
    <property type="molecule type" value="Genomic_DNA"/>
</dbReference>
<feature type="region of interest" description="Disordered" evidence="1">
    <location>
        <begin position="39"/>
        <end position="75"/>
    </location>
</feature>
<protein>
    <submittedName>
        <fullName evidence="5">DUF4349 domain-containing protein</fullName>
    </submittedName>
</protein>
<dbReference type="Pfam" id="PF14257">
    <property type="entry name" value="DUF4349"/>
    <property type="match status" value="1"/>
</dbReference>
<evidence type="ECO:0000256" key="3">
    <source>
        <dbReference type="SAM" id="SignalP"/>
    </source>
</evidence>
<dbReference type="Proteomes" id="UP001464891">
    <property type="component" value="Unassembled WGS sequence"/>
</dbReference>
<dbReference type="RefSeq" id="WP_199299031.1">
    <property type="nucleotide sequence ID" value="NZ_JAMPKM010000006.1"/>
</dbReference>
<keyword evidence="2" id="KW-1133">Transmembrane helix</keyword>
<comment type="caution">
    <text evidence="5">The sequence shown here is derived from an EMBL/GenBank/DDBJ whole genome shotgun (WGS) entry which is preliminary data.</text>
</comment>
<keyword evidence="2" id="KW-0812">Transmembrane</keyword>
<feature type="chain" id="PRO_5045413788" evidence="3">
    <location>
        <begin position="31"/>
        <end position="323"/>
    </location>
</feature>
<feature type="transmembrane region" description="Helical" evidence="2">
    <location>
        <begin position="278"/>
        <end position="300"/>
    </location>
</feature>
<keyword evidence="3" id="KW-0732">Signal</keyword>
<evidence type="ECO:0000256" key="2">
    <source>
        <dbReference type="SAM" id="Phobius"/>
    </source>
</evidence>
<gene>
    <name evidence="5" type="ORF">NC998_12195</name>
</gene>
<feature type="signal peptide" evidence="3">
    <location>
        <begin position="1"/>
        <end position="30"/>
    </location>
</feature>
<keyword evidence="6" id="KW-1185">Reference proteome</keyword>
<evidence type="ECO:0000256" key="1">
    <source>
        <dbReference type="SAM" id="MobiDB-lite"/>
    </source>
</evidence>
<dbReference type="PROSITE" id="PS51257">
    <property type="entry name" value="PROKAR_LIPOPROTEIN"/>
    <property type="match status" value="1"/>
</dbReference>
<evidence type="ECO:0000313" key="6">
    <source>
        <dbReference type="Proteomes" id="UP001464891"/>
    </source>
</evidence>
<organism evidence="5 6">
    <name type="scientific">Trichocoleus desertorum GB2-A4</name>
    <dbReference type="NCBI Taxonomy" id="2933944"/>
    <lineage>
        <taxon>Bacteria</taxon>
        <taxon>Bacillati</taxon>
        <taxon>Cyanobacteriota</taxon>
        <taxon>Cyanophyceae</taxon>
        <taxon>Leptolyngbyales</taxon>
        <taxon>Trichocoleusaceae</taxon>
        <taxon>Trichocoleus</taxon>
    </lineage>
</organism>